<dbReference type="Proteomes" id="UP000509750">
    <property type="component" value="Chromosome"/>
</dbReference>
<dbReference type="GeneID" id="56028565"/>
<accession>A0A7D5GEF5</accession>
<sequence length="96" mass="11390">MTYGLDAIHELIEDSGWSYPVTVTRLEREHALKNVKLDEDGRHMIMVSELFVDNDVDRFENREDLDRKLEPIIESEIRSRQVSLFGRLKQALFAWR</sequence>
<organism evidence="1 2">
    <name type="scientific">Halorarum halophilum</name>
    <dbReference type="NCBI Taxonomy" id="2743090"/>
    <lineage>
        <taxon>Archaea</taxon>
        <taxon>Methanobacteriati</taxon>
        <taxon>Methanobacteriota</taxon>
        <taxon>Stenosarchaea group</taxon>
        <taxon>Halobacteria</taxon>
        <taxon>Halobacteriales</taxon>
        <taxon>Haloferacaceae</taxon>
        <taxon>Halorarum</taxon>
    </lineage>
</organism>
<dbReference type="KEGG" id="halg:HUG10_06990"/>
<dbReference type="RefSeq" id="WP_179168883.1">
    <property type="nucleotide sequence ID" value="NZ_CP058529.1"/>
</dbReference>
<keyword evidence="2" id="KW-1185">Reference proteome</keyword>
<dbReference type="AlphaFoldDB" id="A0A7D5GEF5"/>
<name>A0A7D5GEF5_9EURY</name>
<dbReference type="EMBL" id="CP058529">
    <property type="protein sequence ID" value="QLG27308.1"/>
    <property type="molecule type" value="Genomic_DNA"/>
</dbReference>
<evidence type="ECO:0000313" key="2">
    <source>
        <dbReference type="Proteomes" id="UP000509750"/>
    </source>
</evidence>
<dbReference type="OrthoDB" id="284948at2157"/>
<protein>
    <submittedName>
        <fullName evidence="1">Uncharacterized protein</fullName>
    </submittedName>
</protein>
<reference evidence="1 2" key="1">
    <citation type="submission" date="2020-07" db="EMBL/GenBank/DDBJ databases">
        <title>Gai3-2, isolated from salt lake.</title>
        <authorList>
            <person name="Cui H."/>
            <person name="Shi X."/>
        </authorList>
    </citation>
    <scope>NUCLEOTIDE SEQUENCE [LARGE SCALE GENOMIC DNA]</scope>
    <source>
        <strain evidence="1 2">Gai3-2</strain>
    </source>
</reference>
<evidence type="ECO:0000313" key="1">
    <source>
        <dbReference type="EMBL" id="QLG27308.1"/>
    </source>
</evidence>
<proteinExistence type="predicted"/>
<gene>
    <name evidence="1" type="ORF">HUG10_06990</name>
</gene>